<keyword evidence="8" id="KW-1185">Reference proteome</keyword>
<dbReference type="PANTHER" id="PTHR15549:SF30">
    <property type="entry name" value="MID2 DOMAIN-CONTAINING PROTEIN"/>
    <property type="match status" value="1"/>
</dbReference>
<evidence type="ECO:0000313" key="7">
    <source>
        <dbReference type="EMBL" id="ATZ57139.1"/>
    </source>
</evidence>
<reference evidence="7 8" key="1">
    <citation type="journal article" date="2011" name="PLoS Genet.">
        <title>Genomic analysis of the necrotrophic fungal pathogens Sclerotinia sclerotiorum and Botrytis cinerea.</title>
        <authorList>
            <person name="Amselem J."/>
            <person name="Cuomo C.A."/>
            <person name="van Kan J.A."/>
            <person name="Viaud M."/>
            <person name="Benito E.P."/>
            <person name="Couloux A."/>
            <person name="Coutinho P.M."/>
            <person name="de Vries R.P."/>
            <person name="Dyer P.S."/>
            <person name="Fillinger S."/>
            <person name="Fournier E."/>
            <person name="Gout L."/>
            <person name="Hahn M."/>
            <person name="Kohn L."/>
            <person name="Lapalu N."/>
            <person name="Plummer K.M."/>
            <person name="Pradier J.M."/>
            <person name="Quevillon E."/>
            <person name="Sharon A."/>
            <person name="Simon A."/>
            <person name="ten Have A."/>
            <person name="Tudzynski B."/>
            <person name="Tudzynski P."/>
            <person name="Wincker P."/>
            <person name="Andrew M."/>
            <person name="Anthouard V."/>
            <person name="Beever R.E."/>
            <person name="Beffa R."/>
            <person name="Benoit I."/>
            <person name="Bouzid O."/>
            <person name="Brault B."/>
            <person name="Chen Z."/>
            <person name="Choquer M."/>
            <person name="Collemare J."/>
            <person name="Cotton P."/>
            <person name="Danchin E.G."/>
            <person name="Da Silva C."/>
            <person name="Gautier A."/>
            <person name="Giraud C."/>
            <person name="Giraud T."/>
            <person name="Gonzalez C."/>
            <person name="Grossetete S."/>
            <person name="Guldener U."/>
            <person name="Henrissat B."/>
            <person name="Howlett B.J."/>
            <person name="Kodira C."/>
            <person name="Kretschmer M."/>
            <person name="Lappartient A."/>
            <person name="Leroch M."/>
            <person name="Levis C."/>
            <person name="Mauceli E."/>
            <person name="Neuveglise C."/>
            <person name="Oeser B."/>
            <person name="Pearson M."/>
            <person name="Poulain J."/>
            <person name="Poussereau N."/>
            <person name="Quesneville H."/>
            <person name="Rascle C."/>
            <person name="Schumacher J."/>
            <person name="Segurens B."/>
            <person name="Sexton A."/>
            <person name="Silva E."/>
            <person name="Sirven C."/>
            <person name="Soanes D.M."/>
            <person name="Talbot N.J."/>
            <person name="Templeton M."/>
            <person name="Yandava C."/>
            <person name="Yarden O."/>
            <person name="Zeng Q."/>
            <person name="Rollins J.A."/>
            <person name="Lebrun M.H."/>
            <person name="Dickman M."/>
        </authorList>
    </citation>
    <scope>NUCLEOTIDE SEQUENCE [LARGE SCALE GENOMIC DNA]</scope>
    <source>
        <strain evidence="7 8">B05.10</strain>
    </source>
</reference>
<evidence type="ECO:0000256" key="6">
    <source>
        <dbReference type="SAM" id="Phobius"/>
    </source>
</evidence>
<dbReference type="AlphaFoldDB" id="A0A384K2T2"/>
<organism evidence="7 8">
    <name type="scientific">Botryotinia fuckeliana (strain B05.10)</name>
    <name type="common">Noble rot fungus</name>
    <name type="synonym">Botrytis cinerea</name>
    <dbReference type="NCBI Taxonomy" id="332648"/>
    <lineage>
        <taxon>Eukaryota</taxon>
        <taxon>Fungi</taxon>
        <taxon>Dikarya</taxon>
        <taxon>Ascomycota</taxon>
        <taxon>Pezizomycotina</taxon>
        <taxon>Leotiomycetes</taxon>
        <taxon>Helotiales</taxon>
        <taxon>Sclerotiniaceae</taxon>
        <taxon>Botrytis</taxon>
    </lineage>
</organism>
<evidence type="ECO:0000256" key="5">
    <source>
        <dbReference type="SAM" id="MobiDB-lite"/>
    </source>
</evidence>
<accession>A0A384K2T2</accession>
<feature type="transmembrane region" description="Helical" evidence="6">
    <location>
        <begin position="223"/>
        <end position="245"/>
    </location>
</feature>
<feature type="region of interest" description="Disordered" evidence="5">
    <location>
        <begin position="797"/>
        <end position="825"/>
    </location>
</feature>
<proteinExistence type="predicted"/>
<feature type="region of interest" description="Disordered" evidence="5">
    <location>
        <begin position="690"/>
        <end position="777"/>
    </location>
</feature>
<keyword evidence="3 6" id="KW-1133">Transmembrane helix</keyword>
<protein>
    <recommendedName>
        <fullName evidence="9">Extracellular membrane protein CFEM domain-containing protein</fullName>
    </recommendedName>
</protein>
<dbReference type="RefSeq" id="XP_024552957.1">
    <property type="nucleotide sequence ID" value="XM_024697142.1"/>
</dbReference>
<evidence type="ECO:0000256" key="4">
    <source>
        <dbReference type="ARBA" id="ARBA00023136"/>
    </source>
</evidence>
<name>A0A384K2T2_BOTFB</name>
<gene>
    <name evidence="7" type="ORF">BCIN_14g03090</name>
</gene>
<feature type="region of interest" description="Disordered" evidence="5">
    <location>
        <begin position="182"/>
        <end position="215"/>
    </location>
</feature>
<keyword evidence="2 6" id="KW-0812">Transmembrane</keyword>
<dbReference type="EMBL" id="CP009818">
    <property type="protein sequence ID" value="ATZ57139.1"/>
    <property type="molecule type" value="Genomic_DNA"/>
</dbReference>
<dbReference type="GO" id="GO:0016020">
    <property type="term" value="C:membrane"/>
    <property type="evidence" value="ECO:0007669"/>
    <property type="project" value="UniProtKB-SubCell"/>
</dbReference>
<feature type="region of interest" description="Disordered" evidence="5">
    <location>
        <begin position="857"/>
        <end position="889"/>
    </location>
</feature>
<dbReference type="OrthoDB" id="3946741at2759"/>
<dbReference type="Proteomes" id="UP000001798">
    <property type="component" value="Chromosome 14"/>
</dbReference>
<dbReference type="VEuPathDB" id="FungiDB:Bcin14g03090"/>
<evidence type="ECO:0000313" key="8">
    <source>
        <dbReference type="Proteomes" id="UP000001798"/>
    </source>
</evidence>
<dbReference type="InterPro" id="IPR051694">
    <property type="entry name" value="Immunoregulatory_rcpt-like"/>
</dbReference>
<dbReference type="GeneID" id="5431831"/>
<feature type="compositionally biased region" description="Low complexity" evidence="5">
    <location>
        <begin position="743"/>
        <end position="752"/>
    </location>
</feature>
<dbReference type="GO" id="GO:0071944">
    <property type="term" value="C:cell periphery"/>
    <property type="evidence" value="ECO:0007669"/>
    <property type="project" value="UniProtKB-ARBA"/>
</dbReference>
<comment type="subcellular location">
    <subcellularLocation>
        <location evidence="1">Membrane</location>
        <topology evidence="1">Single-pass membrane protein</topology>
    </subcellularLocation>
</comment>
<feature type="region of interest" description="Disordered" evidence="5">
    <location>
        <begin position="574"/>
        <end position="657"/>
    </location>
</feature>
<evidence type="ECO:0000256" key="3">
    <source>
        <dbReference type="ARBA" id="ARBA00022989"/>
    </source>
</evidence>
<feature type="compositionally biased region" description="Polar residues" evidence="5">
    <location>
        <begin position="203"/>
        <end position="215"/>
    </location>
</feature>
<feature type="compositionally biased region" description="Low complexity" evidence="5">
    <location>
        <begin position="802"/>
        <end position="816"/>
    </location>
</feature>
<feature type="compositionally biased region" description="Low complexity" evidence="5">
    <location>
        <begin position="182"/>
        <end position="196"/>
    </location>
</feature>
<feature type="region of interest" description="Disordered" evidence="5">
    <location>
        <begin position="478"/>
        <end position="526"/>
    </location>
</feature>
<feature type="compositionally biased region" description="Polar residues" evidence="5">
    <location>
        <begin position="760"/>
        <end position="777"/>
    </location>
</feature>
<feature type="compositionally biased region" description="Polar residues" evidence="5">
    <location>
        <begin position="863"/>
        <end position="879"/>
    </location>
</feature>
<dbReference type="KEGG" id="bfu:BCIN_14g03090"/>
<evidence type="ECO:0008006" key="9">
    <source>
        <dbReference type="Google" id="ProtNLM"/>
    </source>
</evidence>
<sequence length="931" mass="100774">MRRWTTRKVICFHLRVFPRMAMLPLNLLILIYTFSTCVNAEFSLPSQVTTFIPSCAQVCFESFVQDNYPTDVCGETPTFDCLCENGSKSTYTVGEGAVQCIMSEASVGFCNGDDSSNDTVLKAYNMCNSDKNALPNTHSTLTATLVLQSGSASIVQIAPVSTTSASDSIATTLLTTAPTATTIATPSSTTNSKSSTGVPQPAAATSANSSPEKSNPVLSTAQIIGIVVAGVGGVVLVIGAILLCACMRRKRQANRDSGYLPFQQEPSLSIKSQSHFGIPKPMAPSPASISTRGPTPIGPFLGARMPSRGGQPSPDPFIQRNAIPENIGLAMTSESPQINSLTPIGYTEELFQRGPSPLLPERPALTLQVPFQRNPNEIHTAAYLQPSRFTGNNRQSMDTQFEDEDSCSTAVASEAPWNAASYGSISREKSLRQPDSAYYQSPRLQGELSPNETEHIIDSYKDPSVEPGFYVRPLNLQRNFSQPRRPENAMKPSVHRNPSAKDPLRTTSSAHSAKSHNRRPSSNEVEKLNSLMQSNPSFRRVLGKSAYNPVGPYDQNRTSRASIGSMTSFETMDSINPEPQELSGDTNLSPVVESPTDKSNVIGKSPVKYPKIKGNPSQRHSRTRTRTSIITNFPAPPPISIESPIRPPTAQSNKPWQEAEIAAQKTRMASLGLSPGNFLSPVSHNSGITIRKSNDFFSPTDLASRSPPPPIPLPLPPTSRQRDVSPRTVNGIGSKRGAPPPSLSLSTSPESSQKWRVLPDTNTNSTTSSHKQTSPTIISPHWRPQILTGILRKDSVQSLHKPTTTTVSSNNNPSQPLSVPAHTSMDPEVSSIYSQETRNFTFDPRLTQMTTMSEIRAQGQAPVDSSNEDINTGTDTDMNGRSVVYTKDDGSGETITINIDSDNPSGLPKTPGWLPRLTPTRRGNDLFLNVQ</sequence>
<dbReference type="PANTHER" id="PTHR15549">
    <property type="entry name" value="PAIRED IMMUNOGLOBULIN-LIKE TYPE 2 RECEPTOR"/>
    <property type="match status" value="1"/>
</dbReference>
<feature type="compositionally biased region" description="Pro residues" evidence="5">
    <location>
        <begin position="706"/>
        <end position="717"/>
    </location>
</feature>
<reference evidence="7 8" key="3">
    <citation type="journal article" date="2017" name="Mol. Plant Pathol.">
        <title>A gapless genome sequence of the fungus Botrytis cinerea.</title>
        <authorList>
            <person name="Van Kan J.A."/>
            <person name="Stassen J.H."/>
            <person name="Mosbach A."/>
            <person name="Van Der Lee T.A."/>
            <person name="Faino L."/>
            <person name="Farmer A.D."/>
            <person name="Papasotiriou D.G."/>
            <person name="Zhou S."/>
            <person name="Seidl M.F."/>
            <person name="Cottam E."/>
            <person name="Edel D."/>
            <person name="Hahn M."/>
            <person name="Schwartz D.C."/>
            <person name="Dietrich R.A."/>
            <person name="Widdison S."/>
            <person name="Scalliet G."/>
        </authorList>
    </citation>
    <scope>NUCLEOTIDE SEQUENCE [LARGE SCALE GENOMIC DNA]</scope>
    <source>
        <strain evidence="7 8">B05.10</strain>
    </source>
</reference>
<evidence type="ECO:0000256" key="2">
    <source>
        <dbReference type="ARBA" id="ARBA00022692"/>
    </source>
</evidence>
<keyword evidence="4 6" id="KW-0472">Membrane</keyword>
<evidence type="ECO:0000256" key="1">
    <source>
        <dbReference type="ARBA" id="ARBA00004167"/>
    </source>
</evidence>
<reference evidence="7 8" key="2">
    <citation type="journal article" date="2012" name="Eukaryot. Cell">
        <title>Genome update of Botrytis cinerea strains B05.10 and T4.</title>
        <authorList>
            <person name="Staats M."/>
            <person name="van Kan J.A."/>
        </authorList>
    </citation>
    <scope>NUCLEOTIDE SEQUENCE [LARGE SCALE GENOMIC DNA]</scope>
    <source>
        <strain evidence="7 8">B05.10</strain>
    </source>
</reference>